<dbReference type="EMBL" id="UHIP01000002">
    <property type="protein sequence ID" value="SUQ27021.1"/>
    <property type="molecule type" value="Genomic_DNA"/>
</dbReference>
<accession>A0AAX2LVJ3</accession>
<dbReference type="Proteomes" id="UP000057088">
    <property type="component" value="Chromosome 1"/>
</dbReference>
<evidence type="ECO:0000256" key="9">
    <source>
        <dbReference type="PROSITE-ProRule" id="PRU00284"/>
    </source>
</evidence>
<dbReference type="Pfam" id="PF02743">
    <property type="entry name" value="dCache_1"/>
    <property type="match status" value="1"/>
</dbReference>
<comment type="subcellular location">
    <subcellularLocation>
        <location evidence="1">Cell membrane</location>
        <topology evidence="1">Multi-pass membrane protein</topology>
    </subcellularLocation>
</comment>
<evidence type="ECO:0000313" key="14">
    <source>
        <dbReference type="EMBL" id="SUQ27021.1"/>
    </source>
</evidence>
<dbReference type="AlphaFoldDB" id="A0AAX2LVJ3"/>
<keyword evidence="7 9" id="KW-0807">Transducer</keyword>
<dbReference type="SMART" id="SM00283">
    <property type="entry name" value="MA"/>
    <property type="match status" value="1"/>
</dbReference>
<reference evidence="14 16" key="3">
    <citation type="submission" date="2018-06" db="EMBL/GenBank/DDBJ databases">
        <authorList>
            <consortium name="Pathogen Informatics"/>
            <person name="Doyle S."/>
        </authorList>
    </citation>
    <scope>NUCLEOTIDE SEQUENCE [LARGE SCALE GENOMIC DNA]</scope>
    <source>
        <strain evidence="14 16">NCTC11327</strain>
    </source>
</reference>
<dbReference type="CDD" id="cd11386">
    <property type="entry name" value="MCP_signal"/>
    <property type="match status" value="1"/>
</dbReference>
<evidence type="ECO:0000256" key="5">
    <source>
        <dbReference type="ARBA" id="ARBA00022989"/>
    </source>
</evidence>
<evidence type="ECO:0000256" key="8">
    <source>
        <dbReference type="ARBA" id="ARBA00029447"/>
    </source>
</evidence>
<feature type="transmembrane region" description="Helical" evidence="10">
    <location>
        <begin position="7"/>
        <end position="31"/>
    </location>
</feature>
<sequence length="785" mass="86018">MKLRSKMFISYVVVAVVFTAVSCIALGWLVYKDASEALATSAKERLVISRNESASQIERYFDTVASQAQNMSHDLSILAAVKGFTQAFMDYPVRPDDNEALRNYYLNEFAGRYHDINTIDSISADNLFGKVSDRAKTLQNQYIALNPNPLGSKDKLVSGEQGGEYDALHQTYHPYFTDFIKNFGFYDVFLVDAKSGYVVYSAYKELDFATSLKSGPYKDSGLADAYRGAMKLTSGSFFTDFKPYTPSYEAQAAFVSAPIRDNGETVGVLIMQMPLDVINGIMTHSQNWKKSGLGESGETYLVGSDKLMRSNSRFVLEDKAGYLALMKELGTDSATLAKMDALSTSIGLQSVNSDAVARGLAGETGFELIRDYRNIPVLSAYMPLNLHGLQWVLLSEIDESEAMTFLTTLKLHIKNSVLFMLLPAILIGLGIGWMMSRSILAPLNHMLQAVKQLGSGSGDLRYRLEEKGNDEVTELSRSFNAFIDHLDATFSTLLGSIKRMEPMSQDVNDVNVKLTKASNSMHHQSQQVQDQMTHSAEISQLVSGELEGIQQASGATVKVLGSGRASVVETVSQMDQLSSDLSLVAQAVSNLTVDAEKIRQVIVVINDIAEQTNLLALNAAIEAARAGEQGRGFAVVADEVRNLSVKTRASTDSVSELIGAIRTSTQRVENVMSDSLESATACAERVNNAQDTWHQVEEAIANISLHVEKIGGAISEQDQQLNVVSSHFSHMDQQFDVIQQAIEESALIGEDIDKMGTKLQSFASLFQVTNDDFATARRAKVRNEG</sequence>
<dbReference type="InterPro" id="IPR004089">
    <property type="entry name" value="MCPsignal_dom"/>
</dbReference>
<dbReference type="Gene3D" id="1.10.287.950">
    <property type="entry name" value="Methyl-accepting chemotaxis protein"/>
    <property type="match status" value="1"/>
</dbReference>
<dbReference type="Pfam" id="PF00015">
    <property type="entry name" value="MCPsignal"/>
    <property type="match status" value="1"/>
</dbReference>
<evidence type="ECO:0000259" key="12">
    <source>
        <dbReference type="PROSITE" id="PS50885"/>
    </source>
</evidence>
<dbReference type="PROSITE" id="PS50885">
    <property type="entry name" value="HAMP"/>
    <property type="match status" value="1"/>
</dbReference>
<evidence type="ECO:0000256" key="7">
    <source>
        <dbReference type="ARBA" id="ARBA00023224"/>
    </source>
</evidence>
<gene>
    <name evidence="14" type="primary">mcpB_11</name>
    <name evidence="13" type="ORF">AL536_01565</name>
    <name evidence="14" type="ORF">NCTC11327_03889</name>
</gene>
<dbReference type="CDD" id="cd06225">
    <property type="entry name" value="HAMP"/>
    <property type="match status" value="1"/>
</dbReference>
<evidence type="ECO:0000256" key="3">
    <source>
        <dbReference type="ARBA" id="ARBA00022500"/>
    </source>
</evidence>
<dbReference type="GO" id="GO:0006935">
    <property type="term" value="P:chemotaxis"/>
    <property type="evidence" value="ECO:0007669"/>
    <property type="project" value="UniProtKB-KW"/>
</dbReference>
<dbReference type="InterPro" id="IPR003660">
    <property type="entry name" value="HAMP_dom"/>
</dbReference>
<dbReference type="InterPro" id="IPR033479">
    <property type="entry name" value="dCache_1"/>
</dbReference>
<evidence type="ECO:0000313" key="16">
    <source>
        <dbReference type="Proteomes" id="UP000254626"/>
    </source>
</evidence>
<keyword evidence="6 10" id="KW-0472">Membrane</keyword>
<evidence type="ECO:0000313" key="15">
    <source>
        <dbReference type="Proteomes" id="UP000057088"/>
    </source>
</evidence>
<dbReference type="GeneID" id="29383718"/>
<evidence type="ECO:0000256" key="1">
    <source>
        <dbReference type="ARBA" id="ARBA00004651"/>
    </source>
</evidence>
<dbReference type="SMART" id="SM00304">
    <property type="entry name" value="HAMP"/>
    <property type="match status" value="1"/>
</dbReference>
<dbReference type="PANTHER" id="PTHR32089:SF119">
    <property type="entry name" value="METHYL-ACCEPTING CHEMOTAXIS PROTEIN CTPL"/>
    <property type="match status" value="1"/>
</dbReference>
<dbReference type="Gene3D" id="6.10.340.10">
    <property type="match status" value="1"/>
</dbReference>
<dbReference type="Gene3D" id="3.30.450.20">
    <property type="entry name" value="PAS domain"/>
    <property type="match status" value="1"/>
</dbReference>
<dbReference type="PANTHER" id="PTHR32089">
    <property type="entry name" value="METHYL-ACCEPTING CHEMOTAXIS PROTEIN MCPB"/>
    <property type="match status" value="1"/>
</dbReference>
<feature type="domain" description="Methyl-accepting transducer" evidence="11">
    <location>
        <begin position="499"/>
        <end position="732"/>
    </location>
</feature>
<feature type="domain" description="HAMP" evidence="12">
    <location>
        <begin position="437"/>
        <end position="491"/>
    </location>
</feature>
<evidence type="ECO:0000256" key="4">
    <source>
        <dbReference type="ARBA" id="ARBA00022692"/>
    </source>
</evidence>
<dbReference type="Proteomes" id="UP000254626">
    <property type="component" value="Unassembled WGS sequence"/>
</dbReference>
<evidence type="ECO:0000259" key="11">
    <source>
        <dbReference type="PROSITE" id="PS50111"/>
    </source>
</evidence>
<dbReference type="EMBL" id="CP014034">
    <property type="protein sequence ID" value="AMF92197.1"/>
    <property type="molecule type" value="Genomic_DNA"/>
</dbReference>
<keyword evidence="3" id="KW-0145">Chemotaxis</keyword>
<protein>
    <submittedName>
        <fullName evidence="14">Methyl-accepting chemotaxis protein</fullName>
    </submittedName>
</protein>
<evidence type="ECO:0000256" key="10">
    <source>
        <dbReference type="SAM" id="Phobius"/>
    </source>
</evidence>
<evidence type="ECO:0000313" key="13">
    <source>
        <dbReference type="EMBL" id="AMF92197.1"/>
    </source>
</evidence>
<organism evidence="14 16">
    <name type="scientific">Vibrio fluvialis</name>
    <dbReference type="NCBI Taxonomy" id="676"/>
    <lineage>
        <taxon>Bacteria</taxon>
        <taxon>Pseudomonadati</taxon>
        <taxon>Pseudomonadota</taxon>
        <taxon>Gammaproteobacteria</taxon>
        <taxon>Vibrionales</taxon>
        <taxon>Vibrionaceae</taxon>
        <taxon>Vibrio</taxon>
    </lineage>
</organism>
<keyword evidence="15" id="KW-1185">Reference proteome</keyword>
<dbReference type="SUPFAM" id="SSF58104">
    <property type="entry name" value="Methyl-accepting chemotaxis protein (MCP) signaling domain"/>
    <property type="match status" value="1"/>
</dbReference>
<reference evidence="13" key="2">
    <citation type="submission" date="2018-01" db="EMBL/GenBank/DDBJ databases">
        <title>FDA dAtabase for Regulatory Grade micrObial Sequences (FDA-ARGOS): Supporting development and validation of Infectious Disease Dx tests.</title>
        <authorList>
            <person name="Hoffmann M."/>
            <person name="Allard M."/>
            <person name="Evans P."/>
            <person name="Brown E."/>
            <person name="Tallon L."/>
            <person name="Sadzewicz L."/>
            <person name="Sengamalay N."/>
            <person name="Ott S."/>
            <person name="Godinez A."/>
            <person name="Nagaraj S."/>
            <person name="Vyas G."/>
            <person name="Aluvathingal J."/>
            <person name="Nadendla S."/>
            <person name="Geyer C."/>
            <person name="Sichtig H."/>
        </authorList>
    </citation>
    <scope>NUCLEOTIDE SEQUENCE</scope>
    <source>
        <strain evidence="13">ATCC 33809</strain>
    </source>
</reference>
<dbReference type="GO" id="GO:0007165">
    <property type="term" value="P:signal transduction"/>
    <property type="evidence" value="ECO:0007669"/>
    <property type="project" value="UniProtKB-KW"/>
</dbReference>
<comment type="similarity">
    <text evidence="8">Belongs to the methyl-accepting chemotaxis (MCP) protein family.</text>
</comment>
<evidence type="ECO:0000256" key="6">
    <source>
        <dbReference type="ARBA" id="ARBA00023136"/>
    </source>
</evidence>
<dbReference type="GO" id="GO:0005886">
    <property type="term" value="C:plasma membrane"/>
    <property type="evidence" value="ECO:0007669"/>
    <property type="project" value="UniProtKB-SubCell"/>
</dbReference>
<reference evidence="15" key="1">
    <citation type="submission" date="2015-12" db="EMBL/GenBank/DDBJ databases">
        <title>FDA dAtabase for Regulatory Grade micrObial Sequences (FDA-ARGOS): Supporting development and validation of Infectious Disease Dx tests.</title>
        <authorList>
            <person name="Hoffmann M."/>
            <person name="Allard M."/>
            <person name="Evans P."/>
            <person name="Brown E."/>
            <person name="Tallon L.J."/>
            <person name="Sadzewicz L."/>
            <person name="Sengamalay N."/>
            <person name="Ott S."/>
            <person name="Godinez A."/>
            <person name="Nagaraj S."/>
            <person name="Vyas G."/>
            <person name="Aluvathingal J."/>
            <person name="Nadendla S."/>
            <person name="Geyer C."/>
            <person name="Sichtig H."/>
        </authorList>
    </citation>
    <scope>NUCLEOTIDE SEQUENCE [LARGE SCALE GENOMIC DNA]</scope>
    <source>
        <strain evidence="15">ATCC 33809</strain>
    </source>
</reference>
<keyword evidence="2" id="KW-1003">Cell membrane</keyword>
<proteinExistence type="inferred from homology"/>
<name>A0AAX2LVJ3_VIBFL</name>
<dbReference type="Pfam" id="PF00672">
    <property type="entry name" value="HAMP"/>
    <property type="match status" value="1"/>
</dbReference>
<dbReference type="KEGG" id="vfl:AL536_01565"/>
<keyword evidence="4 10" id="KW-0812">Transmembrane</keyword>
<keyword evidence="5 10" id="KW-1133">Transmembrane helix</keyword>
<evidence type="ECO:0000256" key="2">
    <source>
        <dbReference type="ARBA" id="ARBA00022475"/>
    </source>
</evidence>
<dbReference type="PROSITE" id="PS51257">
    <property type="entry name" value="PROKAR_LIPOPROTEIN"/>
    <property type="match status" value="1"/>
</dbReference>
<dbReference type="PROSITE" id="PS50111">
    <property type="entry name" value="CHEMOTAXIS_TRANSDUC_2"/>
    <property type="match status" value="1"/>
</dbReference>
<dbReference type="RefSeq" id="WP_061055413.1">
    <property type="nucleotide sequence ID" value="NZ_CABLBX010000004.1"/>
</dbReference>